<dbReference type="PANTHER" id="PTHR30468:SF1">
    <property type="entry name" value="ALPHA-KETOGLUTARATE-DEPENDENT SULFONATE DIOXYGENASE"/>
    <property type="match status" value="1"/>
</dbReference>
<comment type="caution">
    <text evidence="7">The sequence shown here is derived from an EMBL/GenBank/DDBJ whole genome shotgun (WGS) entry which is preliminary data.</text>
</comment>
<dbReference type="RefSeq" id="WP_345251424.1">
    <property type="nucleotide sequence ID" value="NZ_BAABFO010000022.1"/>
</dbReference>
<protein>
    <submittedName>
        <fullName evidence="7">TauD/TfdA family dioxygenase</fullName>
    </submittedName>
</protein>
<evidence type="ECO:0000256" key="3">
    <source>
        <dbReference type="ARBA" id="ARBA00022964"/>
    </source>
</evidence>
<evidence type="ECO:0000256" key="2">
    <source>
        <dbReference type="ARBA" id="ARBA00022723"/>
    </source>
</evidence>
<evidence type="ECO:0000259" key="6">
    <source>
        <dbReference type="Pfam" id="PF02668"/>
    </source>
</evidence>
<evidence type="ECO:0000313" key="7">
    <source>
        <dbReference type="EMBL" id="GAA4339427.1"/>
    </source>
</evidence>
<evidence type="ECO:0000256" key="1">
    <source>
        <dbReference type="ARBA" id="ARBA00005896"/>
    </source>
</evidence>
<evidence type="ECO:0000256" key="5">
    <source>
        <dbReference type="ARBA" id="ARBA00023004"/>
    </source>
</evidence>
<dbReference type="Pfam" id="PF02668">
    <property type="entry name" value="TauD"/>
    <property type="match status" value="1"/>
</dbReference>
<proteinExistence type="inferred from homology"/>
<dbReference type="GO" id="GO:0051213">
    <property type="term" value="F:dioxygenase activity"/>
    <property type="evidence" value="ECO:0007669"/>
    <property type="project" value="UniProtKB-KW"/>
</dbReference>
<reference evidence="8" key="1">
    <citation type="journal article" date="2019" name="Int. J. Syst. Evol. Microbiol.">
        <title>The Global Catalogue of Microorganisms (GCM) 10K type strain sequencing project: providing services to taxonomists for standard genome sequencing and annotation.</title>
        <authorList>
            <consortium name="The Broad Institute Genomics Platform"/>
            <consortium name="The Broad Institute Genome Sequencing Center for Infectious Disease"/>
            <person name="Wu L."/>
            <person name="Ma J."/>
        </authorList>
    </citation>
    <scope>NUCLEOTIDE SEQUENCE [LARGE SCALE GENOMIC DNA]</scope>
    <source>
        <strain evidence="8">JCM 17666</strain>
    </source>
</reference>
<keyword evidence="8" id="KW-1185">Reference proteome</keyword>
<evidence type="ECO:0000256" key="4">
    <source>
        <dbReference type="ARBA" id="ARBA00023002"/>
    </source>
</evidence>
<keyword evidence="5" id="KW-0408">Iron</keyword>
<accession>A0ABP8HHH4</accession>
<gene>
    <name evidence="7" type="ORF">GCM10023144_37620</name>
</gene>
<organism evidence="7 8">
    <name type="scientific">Pigmentiphaga soli</name>
    <dbReference type="NCBI Taxonomy" id="1007095"/>
    <lineage>
        <taxon>Bacteria</taxon>
        <taxon>Pseudomonadati</taxon>
        <taxon>Pseudomonadota</taxon>
        <taxon>Betaproteobacteria</taxon>
        <taxon>Burkholderiales</taxon>
        <taxon>Alcaligenaceae</taxon>
        <taxon>Pigmentiphaga</taxon>
    </lineage>
</organism>
<keyword evidence="2" id="KW-0479">Metal-binding</keyword>
<name>A0ABP8HHH4_9BURK</name>
<dbReference type="EMBL" id="BAABFO010000022">
    <property type="protein sequence ID" value="GAA4339427.1"/>
    <property type="molecule type" value="Genomic_DNA"/>
</dbReference>
<dbReference type="InterPro" id="IPR003819">
    <property type="entry name" value="TauD/TfdA-like"/>
</dbReference>
<keyword evidence="3 7" id="KW-0223">Dioxygenase</keyword>
<dbReference type="Gene3D" id="3.60.130.10">
    <property type="entry name" value="Clavaminate synthase-like"/>
    <property type="match status" value="1"/>
</dbReference>
<feature type="domain" description="TauD/TfdA-like" evidence="6">
    <location>
        <begin position="6"/>
        <end position="273"/>
    </location>
</feature>
<dbReference type="SUPFAM" id="SSF51197">
    <property type="entry name" value="Clavaminate synthase-like"/>
    <property type="match status" value="1"/>
</dbReference>
<comment type="similarity">
    <text evidence="1">Belongs to the TfdA dioxygenase family.</text>
</comment>
<dbReference type="PANTHER" id="PTHR30468">
    <property type="entry name" value="ALPHA-KETOGLUTARATE-DEPENDENT SULFONATE DIOXYGENASE"/>
    <property type="match status" value="1"/>
</dbReference>
<dbReference type="InterPro" id="IPR051323">
    <property type="entry name" value="AtsK-like"/>
</dbReference>
<dbReference type="InterPro" id="IPR042098">
    <property type="entry name" value="TauD-like_sf"/>
</dbReference>
<sequence>MAITLRRLSHALGAEVCGIDIAAGVDDNTFAAVHEAFLKYGILLFRGQRVTREQHIAFSRRFGELDRHDNLPRDRHPEYPELLMVTNAPKANGQPGDGKYTGQLWHSDMSFTLVPALGSLLRAITVPPVGGDTMFANMTMAYEALSPGMKRLVENLEGIHAGGVRKIVDLSAERAAETRRLNPPVAQPVVRVHPETGRKALYIGEKVKSFVDMTEAESRPLIDYLCRHASRPQFVYRHSWKPDDILLWDNRCTMHLALGDYDEGELRHLERTTVLGTPSGRYVE</sequence>
<dbReference type="Proteomes" id="UP001501671">
    <property type="component" value="Unassembled WGS sequence"/>
</dbReference>
<evidence type="ECO:0000313" key="8">
    <source>
        <dbReference type="Proteomes" id="UP001501671"/>
    </source>
</evidence>
<keyword evidence="4" id="KW-0560">Oxidoreductase</keyword>